<dbReference type="Pfam" id="PF07745">
    <property type="entry name" value="Glyco_hydro_53"/>
    <property type="match status" value="1"/>
</dbReference>
<keyword evidence="5 6" id="KW-0326">Glycosidase</keyword>
<dbReference type="EC" id="3.2.1.89" evidence="3 6"/>
<evidence type="ECO:0000256" key="4">
    <source>
        <dbReference type="ARBA" id="ARBA00022801"/>
    </source>
</evidence>
<feature type="chain" id="PRO_5023156475" description="Arabinogalactan endo-beta-1,4-galactanase" evidence="6">
    <location>
        <begin position="18"/>
        <end position="377"/>
    </location>
</feature>
<dbReference type="SUPFAM" id="SSF51445">
    <property type="entry name" value="(Trans)glycosidases"/>
    <property type="match status" value="1"/>
</dbReference>
<comment type="similarity">
    <text evidence="2 6">Belongs to the glycosyl hydrolase 53 family.</text>
</comment>
<keyword evidence="6" id="KW-0732">Signal</keyword>
<evidence type="ECO:0000256" key="1">
    <source>
        <dbReference type="ARBA" id="ARBA00001695"/>
    </source>
</evidence>
<gene>
    <name evidence="8" type="primary">ganB_1</name>
    <name evidence="8" type="ORF">Pla108_39890</name>
</gene>
<reference evidence="8 9" key="1">
    <citation type="submission" date="2019-02" db="EMBL/GenBank/DDBJ databases">
        <title>Deep-cultivation of Planctomycetes and their phenomic and genomic characterization uncovers novel biology.</title>
        <authorList>
            <person name="Wiegand S."/>
            <person name="Jogler M."/>
            <person name="Boedeker C."/>
            <person name="Pinto D."/>
            <person name="Vollmers J."/>
            <person name="Rivas-Marin E."/>
            <person name="Kohn T."/>
            <person name="Peeters S.H."/>
            <person name="Heuer A."/>
            <person name="Rast P."/>
            <person name="Oberbeckmann S."/>
            <person name="Bunk B."/>
            <person name="Jeske O."/>
            <person name="Meyerdierks A."/>
            <person name="Storesund J.E."/>
            <person name="Kallscheuer N."/>
            <person name="Luecker S."/>
            <person name="Lage O.M."/>
            <person name="Pohl T."/>
            <person name="Merkel B.J."/>
            <person name="Hornburger P."/>
            <person name="Mueller R.-W."/>
            <person name="Bruemmer F."/>
            <person name="Labrenz M."/>
            <person name="Spormann A.M."/>
            <person name="Op Den Camp H."/>
            <person name="Overmann J."/>
            <person name="Amann R."/>
            <person name="Jetten M.S.M."/>
            <person name="Mascher T."/>
            <person name="Medema M.H."/>
            <person name="Devos D.P."/>
            <person name="Kaster A.-K."/>
            <person name="Ovreas L."/>
            <person name="Rohde M."/>
            <person name="Galperin M.Y."/>
            <person name="Jogler C."/>
        </authorList>
    </citation>
    <scope>NUCLEOTIDE SEQUENCE [LARGE SCALE GENOMIC DNA]</scope>
    <source>
        <strain evidence="8 9">Pla108</strain>
    </source>
</reference>
<keyword evidence="4 6" id="KW-0378">Hydrolase</keyword>
<dbReference type="GO" id="GO:0031218">
    <property type="term" value="F:arabinogalactan endo-1,4-beta-galactosidase activity"/>
    <property type="evidence" value="ECO:0007669"/>
    <property type="project" value="UniProtKB-EC"/>
</dbReference>
<feature type="signal peptide" evidence="6">
    <location>
        <begin position="1"/>
        <end position="17"/>
    </location>
</feature>
<dbReference type="GO" id="GO:0045490">
    <property type="term" value="P:pectin catabolic process"/>
    <property type="evidence" value="ECO:0007669"/>
    <property type="project" value="TreeGrafter"/>
</dbReference>
<name>A0A5C5ZZW7_9BACT</name>
<evidence type="ECO:0000256" key="3">
    <source>
        <dbReference type="ARBA" id="ARBA00012556"/>
    </source>
</evidence>
<dbReference type="PANTHER" id="PTHR34983:SF1">
    <property type="entry name" value="ARABINOGALACTAN ENDO-BETA-1,4-GALACTANASE A"/>
    <property type="match status" value="1"/>
</dbReference>
<evidence type="ECO:0000313" key="8">
    <source>
        <dbReference type="EMBL" id="TWT92849.1"/>
    </source>
</evidence>
<organism evidence="8 9">
    <name type="scientific">Botrimarina colliarenosi</name>
    <dbReference type="NCBI Taxonomy" id="2528001"/>
    <lineage>
        <taxon>Bacteria</taxon>
        <taxon>Pseudomonadati</taxon>
        <taxon>Planctomycetota</taxon>
        <taxon>Planctomycetia</taxon>
        <taxon>Pirellulales</taxon>
        <taxon>Lacipirellulaceae</taxon>
        <taxon>Botrimarina</taxon>
    </lineage>
</organism>
<feature type="region of interest" description="Disordered" evidence="7">
    <location>
        <begin position="357"/>
        <end position="377"/>
    </location>
</feature>
<dbReference type="EMBL" id="SJPR01000009">
    <property type="protein sequence ID" value="TWT92849.1"/>
    <property type="molecule type" value="Genomic_DNA"/>
</dbReference>
<dbReference type="OrthoDB" id="9768786at2"/>
<sequence precursor="true">MLLLTIGCWLIAGAVIAEQGTAAINEVDQLGFAIGADVSFLAHAESQGAVFKDGGVAAAGLEILKDHGYNWVRLRLFHTPDHLPNDLAYTIEQARRAKSLGMKVLLDFHYSDTWADPGKQFLPKAWRHKSHDELVAAVREHTRLSVAAMRAADAGPDMVQIGNEVIAGMLWPDGKLPERWPQFADLFRAGVAGVHDAGGADSPLIMMHIDRGGDREATEHFFKRCHDYDIRFDVIGQSYYPWWHGGLDGLRTNLAFMAETFKKPIIVVEAAYNWRRAEYPDGDGPFPESPAGQRAFLEEVAEAVRATPGGLGRGVFWWEPAVPKGPIYSRGMFDDDGDALPVLTVFDADRIVEESLPSKNPVARRVQPPLPADCAGQ</sequence>
<evidence type="ECO:0000313" key="9">
    <source>
        <dbReference type="Proteomes" id="UP000317421"/>
    </source>
</evidence>
<comment type="caution">
    <text evidence="8">The sequence shown here is derived from an EMBL/GenBank/DDBJ whole genome shotgun (WGS) entry which is preliminary data.</text>
</comment>
<evidence type="ECO:0000256" key="7">
    <source>
        <dbReference type="SAM" id="MobiDB-lite"/>
    </source>
</evidence>
<evidence type="ECO:0000256" key="6">
    <source>
        <dbReference type="RuleBase" id="RU361192"/>
    </source>
</evidence>
<dbReference type="GO" id="GO:0015926">
    <property type="term" value="F:glucosidase activity"/>
    <property type="evidence" value="ECO:0007669"/>
    <property type="project" value="InterPro"/>
</dbReference>
<keyword evidence="9" id="KW-1185">Reference proteome</keyword>
<dbReference type="Gene3D" id="3.20.20.80">
    <property type="entry name" value="Glycosidases"/>
    <property type="match status" value="1"/>
</dbReference>
<dbReference type="InterPro" id="IPR017853">
    <property type="entry name" value="GH"/>
</dbReference>
<evidence type="ECO:0000256" key="5">
    <source>
        <dbReference type="ARBA" id="ARBA00023295"/>
    </source>
</evidence>
<evidence type="ECO:0000256" key="2">
    <source>
        <dbReference type="ARBA" id="ARBA00010687"/>
    </source>
</evidence>
<accession>A0A5C5ZZW7</accession>
<dbReference type="Proteomes" id="UP000317421">
    <property type="component" value="Unassembled WGS sequence"/>
</dbReference>
<dbReference type="RefSeq" id="WP_146446669.1">
    <property type="nucleotide sequence ID" value="NZ_SJPR01000009.1"/>
</dbReference>
<proteinExistence type="inferred from homology"/>
<dbReference type="PANTHER" id="PTHR34983">
    <property type="entry name" value="ARABINOGALACTAN ENDO-BETA-1,4-GALACTANASE A"/>
    <property type="match status" value="1"/>
</dbReference>
<dbReference type="AlphaFoldDB" id="A0A5C5ZZW7"/>
<protein>
    <recommendedName>
        <fullName evidence="3 6">Arabinogalactan endo-beta-1,4-galactanase</fullName>
        <ecNumber evidence="3 6">3.2.1.89</ecNumber>
    </recommendedName>
</protein>
<dbReference type="InterPro" id="IPR011683">
    <property type="entry name" value="Glyco_hydro_53"/>
</dbReference>
<comment type="catalytic activity">
    <reaction evidence="1 6">
        <text>The enzyme specifically hydrolyzes (1-&gt;4)-beta-D-galactosidic linkages in type I arabinogalactans.</text>
        <dbReference type="EC" id="3.2.1.89"/>
    </reaction>
</comment>